<dbReference type="GO" id="GO:0035091">
    <property type="term" value="F:phosphatidylinositol binding"/>
    <property type="evidence" value="ECO:0000318"/>
    <property type="project" value="GO_Central"/>
</dbReference>
<dbReference type="InParanoid" id="A7RJ72"/>
<dbReference type="PANTHER" id="PTHR28654:SF1">
    <property type="entry name" value="AXIN INTERACTOR, DORSALIZATION-ASSOCIATED PROTEIN"/>
    <property type="match status" value="1"/>
</dbReference>
<feature type="domain" description="C2 Aida-type" evidence="4">
    <location>
        <begin position="142"/>
        <end position="289"/>
    </location>
</feature>
<organism evidence="5 6">
    <name type="scientific">Nematostella vectensis</name>
    <name type="common">Starlet sea anemone</name>
    <dbReference type="NCBI Taxonomy" id="45351"/>
    <lineage>
        <taxon>Eukaryota</taxon>
        <taxon>Metazoa</taxon>
        <taxon>Cnidaria</taxon>
        <taxon>Anthozoa</taxon>
        <taxon>Hexacorallia</taxon>
        <taxon>Actiniaria</taxon>
        <taxon>Edwardsiidae</taxon>
        <taxon>Nematostella</taxon>
    </lineage>
</organism>
<dbReference type="FunFam" id="2.60.40.150:FF:000059">
    <property type="entry name" value="Axin interactor, dorsalization-associated protein"/>
    <property type="match status" value="1"/>
</dbReference>
<dbReference type="Gene3D" id="2.60.40.150">
    <property type="entry name" value="C2 domain"/>
    <property type="match status" value="1"/>
</dbReference>
<dbReference type="PANTHER" id="PTHR28654">
    <property type="entry name" value="AXIN INTERACTOR, DORSALIZATION-ASSOCIATED PROTEIN"/>
    <property type="match status" value="1"/>
</dbReference>
<protein>
    <recommendedName>
        <fullName evidence="4">C2 Aida-type domain-containing protein</fullName>
    </recommendedName>
</protein>
<dbReference type="PhylomeDB" id="A7RJ72"/>
<comment type="similarity">
    <text evidence="1">Belongs to the AIDA family.</text>
</comment>
<dbReference type="EMBL" id="DS469513">
    <property type="protein sequence ID" value="EDO48629.1"/>
    <property type="molecule type" value="Genomic_DNA"/>
</dbReference>
<keyword evidence="6" id="KW-1185">Reference proteome</keyword>
<comment type="function">
    <text evidence="3">Acts as a ventralizing factor during embryogenesis. Inhibits axin-mediated JNK activation by binding axin and disrupting axin homodimerization. This in turn antagonizes a Wnt/beta-catenin-independent dorsalization pathway activated by AXIN/JNK-signaling.</text>
</comment>
<keyword evidence="2" id="KW-0217">Developmental protein</keyword>
<evidence type="ECO:0000313" key="6">
    <source>
        <dbReference type="Proteomes" id="UP000001593"/>
    </source>
</evidence>
<dbReference type="KEGG" id="nve:5520774"/>
<dbReference type="Gene3D" id="1.20.120.360">
    <property type="entry name" value="Axin interactor, dorsalization-associated protein, N-terminal domain"/>
    <property type="match status" value="1"/>
</dbReference>
<dbReference type="Pfam" id="PF08910">
    <property type="entry name" value="Aida_N"/>
    <property type="match status" value="1"/>
</dbReference>
<dbReference type="Pfam" id="PF14186">
    <property type="entry name" value="Aida_C2"/>
    <property type="match status" value="1"/>
</dbReference>
<accession>A7RJ72</accession>
<sequence>MTEKSRTVNKWYAAFTKATDFDSWGQLIEAAEEYNGVAKELHKFTAVQEKMFQDDQKKLILKIALCLDLRSKTLLQTQATAGQDPMTYDDIKKVGEVLRNLIVGWHEPFPVRVEVPTRSATVDEDSPFHEEVVLAGEGGTLLPRIPYEEGFHRLTVRIDRIGLKDAESYINSYFSVHVKDSDCVVVASSQDTPVSNRKEGSYVVFGIEVEIQKHIEKFPKGTAVFFEFKHYKPKKNIISTKCFGFMEQDEIRSGPACIELYQKPTDFRRKKLNLLTSKPLYLHLTLTIHDE</sequence>
<dbReference type="GO" id="GO:0046329">
    <property type="term" value="P:negative regulation of JNK cascade"/>
    <property type="evidence" value="ECO:0007669"/>
    <property type="project" value="UniProtKB-ARBA"/>
</dbReference>
<dbReference type="OrthoDB" id="5945821at2759"/>
<dbReference type="InterPro" id="IPR023421">
    <property type="entry name" value="AIDA_N"/>
</dbReference>
<dbReference type="eggNOG" id="ENOG502QSD5">
    <property type="taxonomic scope" value="Eukaryota"/>
</dbReference>
<dbReference type="HOGENOM" id="CLU_064322_0_0_1"/>
<name>A7RJ72_NEMVE</name>
<dbReference type="FunFam" id="1.20.120.360:FF:000001">
    <property type="entry name" value="Axin interactor, dorsalization-associated protein"/>
    <property type="match status" value="1"/>
</dbReference>
<dbReference type="PROSITE" id="PS51911">
    <property type="entry name" value="C2_AIDA"/>
    <property type="match status" value="1"/>
</dbReference>
<dbReference type="InterPro" id="IPR036818">
    <property type="entry name" value="AIDA_N_sf"/>
</dbReference>
<dbReference type="AlphaFoldDB" id="A7RJ72"/>
<evidence type="ECO:0000256" key="3">
    <source>
        <dbReference type="ARBA" id="ARBA00059715"/>
    </source>
</evidence>
<dbReference type="GO" id="GO:0016020">
    <property type="term" value="C:membrane"/>
    <property type="evidence" value="ECO:0000318"/>
    <property type="project" value="GO_Central"/>
</dbReference>
<gene>
    <name evidence="5" type="ORF">NEMVEDRAFT_v1g178649</name>
</gene>
<dbReference type="Proteomes" id="UP000001593">
    <property type="component" value="Unassembled WGS sequence"/>
</dbReference>
<dbReference type="InterPro" id="IPR025939">
    <property type="entry name" value="Aida_C"/>
</dbReference>
<dbReference type="SUPFAM" id="SSF109779">
    <property type="entry name" value="Domain from hypothetical 2610208m17rik protein"/>
    <property type="match status" value="1"/>
</dbReference>
<evidence type="ECO:0000313" key="5">
    <source>
        <dbReference type="EMBL" id="EDO48629.1"/>
    </source>
</evidence>
<evidence type="ECO:0000256" key="1">
    <source>
        <dbReference type="ARBA" id="ARBA00007205"/>
    </source>
</evidence>
<reference evidence="5 6" key="1">
    <citation type="journal article" date="2007" name="Science">
        <title>Sea anemone genome reveals ancestral eumetazoan gene repertoire and genomic organization.</title>
        <authorList>
            <person name="Putnam N.H."/>
            <person name="Srivastava M."/>
            <person name="Hellsten U."/>
            <person name="Dirks B."/>
            <person name="Chapman J."/>
            <person name="Salamov A."/>
            <person name="Terry A."/>
            <person name="Shapiro H."/>
            <person name="Lindquist E."/>
            <person name="Kapitonov V.V."/>
            <person name="Jurka J."/>
            <person name="Genikhovich G."/>
            <person name="Grigoriev I.V."/>
            <person name="Lucas S.M."/>
            <person name="Steele R.E."/>
            <person name="Finnerty J.R."/>
            <person name="Technau U."/>
            <person name="Martindale M.Q."/>
            <person name="Rokhsar D.S."/>
        </authorList>
    </citation>
    <scope>NUCLEOTIDE SEQUENCE [LARGE SCALE GENOMIC DNA]</scope>
    <source>
        <strain evidence="6">CH2 X CH6</strain>
    </source>
</reference>
<evidence type="ECO:0000259" key="4">
    <source>
        <dbReference type="PROSITE" id="PS51911"/>
    </source>
</evidence>
<evidence type="ECO:0000256" key="2">
    <source>
        <dbReference type="ARBA" id="ARBA00022473"/>
    </source>
</evidence>
<proteinExistence type="inferred from homology"/>
<dbReference type="InterPro" id="IPR035892">
    <property type="entry name" value="C2_domain_sf"/>
</dbReference>
<dbReference type="OMA" id="KLHAAWC"/>